<feature type="transmembrane region" description="Helical" evidence="2">
    <location>
        <begin position="49"/>
        <end position="70"/>
    </location>
</feature>
<gene>
    <name evidence="3" type="ORF">FHR34_004250</name>
</gene>
<dbReference type="Proteomes" id="UP000540506">
    <property type="component" value="Unassembled WGS sequence"/>
</dbReference>
<feature type="region of interest" description="Disordered" evidence="1">
    <location>
        <begin position="1"/>
        <end position="28"/>
    </location>
</feature>
<keyword evidence="2" id="KW-1133">Transmembrane helix</keyword>
<keyword evidence="2" id="KW-0812">Transmembrane</keyword>
<name>A0A7W7VW96_KITKI</name>
<keyword evidence="4" id="KW-1185">Reference proteome</keyword>
<evidence type="ECO:0000313" key="4">
    <source>
        <dbReference type="Proteomes" id="UP000540506"/>
    </source>
</evidence>
<dbReference type="AlphaFoldDB" id="A0A7W7VW96"/>
<protein>
    <submittedName>
        <fullName evidence="3">Uncharacterized protein</fullName>
    </submittedName>
</protein>
<proteinExistence type="predicted"/>
<feature type="transmembrane region" description="Helical" evidence="2">
    <location>
        <begin position="76"/>
        <end position="93"/>
    </location>
</feature>
<comment type="caution">
    <text evidence="3">The sequence shown here is derived from an EMBL/GenBank/DDBJ whole genome shotgun (WGS) entry which is preliminary data.</text>
</comment>
<keyword evidence="2" id="KW-0472">Membrane</keyword>
<sequence length="179" mass="18801">MTAPAPPPPQQPGQPQPLQPFQPQPPAFDQSAPYGYATLAAAPRKPGNLGAGIALGLTATLAGAVAYGFIMKAANAQWSYFAFALALVIALGLGKVGGRHPVLPVLGALCSLLGVFLGQLFFIFLVLHQQYGVGPTEVFGSDLGDTLTGWRSLLDAKDVFFYGIAAVEGFLLTRRFGRD</sequence>
<accession>A0A7W7VW96</accession>
<evidence type="ECO:0000256" key="1">
    <source>
        <dbReference type="SAM" id="MobiDB-lite"/>
    </source>
</evidence>
<evidence type="ECO:0000313" key="3">
    <source>
        <dbReference type="EMBL" id="MBB4925257.1"/>
    </source>
</evidence>
<dbReference type="RefSeq" id="WP_184937309.1">
    <property type="nucleotide sequence ID" value="NZ_JACHJV010000001.1"/>
</dbReference>
<feature type="compositionally biased region" description="Pro residues" evidence="1">
    <location>
        <begin position="1"/>
        <end position="26"/>
    </location>
</feature>
<organism evidence="3 4">
    <name type="scientific">Kitasatospora kifunensis</name>
    <name type="common">Streptomyces kifunensis</name>
    <dbReference type="NCBI Taxonomy" id="58351"/>
    <lineage>
        <taxon>Bacteria</taxon>
        <taxon>Bacillati</taxon>
        <taxon>Actinomycetota</taxon>
        <taxon>Actinomycetes</taxon>
        <taxon>Kitasatosporales</taxon>
        <taxon>Streptomycetaceae</taxon>
        <taxon>Kitasatospora</taxon>
    </lineage>
</organism>
<feature type="transmembrane region" description="Helical" evidence="2">
    <location>
        <begin position="105"/>
        <end position="127"/>
    </location>
</feature>
<reference evidence="3 4" key="1">
    <citation type="submission" date="2020-08" db="EMBL/GenBank/DDBJ databases">
        <title>Sequencing the genomes of 1000 actinobacteria strains.</title>
        <authorList>
            <person name="Klenk H.-P."/>
        </authorList>
    </citation>
    <scope>NUCLEOTIDE SEQUENCE [LARGE SCALE GENOMIC DNA]</scope>
    <source>
        <strain evidence="3 4">DSM 41654</strain>
    </source>
</reference>
<evidence type="ECO:0000256" key="2">
    <source>
        <dbReference type="SAM" id="Phobius"/>
    </source>
</evidence>
<dbReference type="EMBL" id="JACHJV010000001">
    <property type="protein sequence ID" value="MBB4925257.1"/>
    <property type="molecule type" value="Genomic_DNA"/>
</dbReference>